<evidence type="ECO:0000313" key="1">
    <source>
        <dbReference type="EMBL" id="CAG8468904.1"/>
    </source>
</evidence>
<organism evidence="1 2">
    <name type="scientific">Scutellospora calospora</name>
    <dbReference type="NCBI Taxonomy" id="85575"/>
    <lineage>
        <taxon>Eukaryota</taxon>
        <taxon>Fungi</taxon>
        <taxon>Fungi incertae sedis</taxon>
        <taxon>Mucoromycota</taxon>
        <taxon>Glomeromycotina</taxon>
        <taxon>Glomeromycetes</taxon>
        <taxon>Diversisporales</taxon>
        <taxon>Gigasporaceae</taxon>
        <taxon>Scutellospora</taxon>
    </lineage>
</organism>
<reference evidence="1" key="1">
    <citation type="submission" date="2021-06" db="EMBL/GenBank/DDBJ databases">
        <authorList>
            <person name="Kallberg Y."/>
            <person name="Tangrot J."/>
            <person name="Rosling A."/>
        </authorList>
    </citation>
    <scope>NUCLEOTIDE SEQUENCE</scope>
    <source>
        <strain evidence="1">AU212A</strain>
    </source>
</reference>
<gene>
    <name evidence="1" type="ORF">SCALOS_LOCUS1940</name>
</gene>
<protein>
    <submittedName>
        <fullName evidence="1">4977_t:CDS:1</fullName>
    </submittedName>
</protein>
<dbReference type="EMBL" id="CAJVPM010001551">
    <property type="protein sequence ID" value="CAG8468904.1"/>
    <property type="molecule type" value="Genomic_DNA"/>
</dbReference>
<proteinExistence type="predicted"/>
<sequence length="236" mass="26087">MSSNNTTIGYEEMIGKQVVCYGLPFGTFGFVCWTLSFISSLLLYCNFPLFSPWKWGKPYQSQTLLWAFISAALTIGPNIYTCVQCKGYWPLTVIAIGQLSPWSFKMFNDGMASMLISKINEGKINENPKSNTNRDIFYSIFGGILSCLLGTAGWVGMTALIIRLMHTSIVVSKWIWLVYLIPIVFVIIVKLCNGSGSVLLAVFLYFSSTTHIIGSHIILSEISGNWGGFPVAKGAL</sequence>
<feature type="non-terminal residue" evidence="1">
    <location>
        <position position="236"/>
    </location>
</feature>
<comment type="caution">
    <text evidence="1">The sequence shown here is derived from an EMBL/GenBank/DDBJ whole genome shotgun (WGS) entry which is preliminary data.</text>
</comment>
<accession>A0ACA9KEB8</accession>
<name>A0ACA9KEB8_9GLOM</name>
<keyword evidence="2" id="KW-1185">Reference proteome</keyword>
<evidence type="ECO:0000313" key="2">
    <source>
        <dbReference type="Proteomes" id="UP000789860"/>
    </source>
</evidence>
<dbReference type="Proteomes" id="UP000789860">
    <property type="component" value="Unassembled WGS sequence"/>
</dbReference>